<keyword evidence="5" id="KW-1185">Reference proteome</keyword>
<dbReference type="AlphaFoldDB" id="F6DL28"/>
<dbReference type="Gene3D" id="1.10.10.60">
    <property type="entry name" value="Homeodomain-like"/>
    <property type="match status" value="1"/>
</dbReference>
<feature type="domain" description="HTH tetR-type" evidence="3">
    <location>
        <begin position="8"/>
        <end position="68"/>
    </location>
</feature>
<dbReference type="Gene3D" id="1.10.357.10">
    <property type="entry name" value="Tetracycline Repressor, domain 2"/>
    <property type="match status" value="1"/>
</dbReference>
<dbReference type="GO" id="GO:0000976">
    <property type="term" value="F:transcription cis-regulatory region binding"/>
    <property type="evidence" value="ECO:0007669"/>
    <property type="project" value="TreeGrafter"/>
</dbReference>
<dbReference type="RefSeq" id="WP_013840119.1">
    <property type="nucleotide sequence ID" value="NC_015589.1"/>
</dbReference>
<dbReference type="PANTHER" id="PTHR30055">
    <property type="entry name" value="HTH-TYPE TRANSCRIPTIONAL REGULATOR RUTR"/>
    <property type="match status" value="1"/>
</dbReference>
<dbReference type="OrthoDB" id="9780939at2"/>
<dbReference type="PANTHER" id="PTHR30055:SF226">
    <property type="entry name" value="HTH-TYPE TRANSCRIPTIONAL REGULATOR PKSA"/>
    <property type="match status" value="1"/>
</dbReference>
<dbReference type="SUPFAM" id="SSF48498">
    <property type="entry name" value="Tetracyclin repressor-like, C-terminal domain"/>
    <property type="match status" value="1"/>
</dbReference>
<evidence type="ECO:0000256" key="2">
    <source>
        <dbReference type="PROSITE-ProRule" id="PRU00335"/>
    </source>
</evidence>
<dbReference type="Pfam" id="PF00440">
    <property type="entry name" value="TetR_N"/>
    <property type="match status" value="1"/>
</dbReference>
<dbReference type="PROSITE" id="PS50977">
    <property type="entry name" value="HTH_TETR_2"/>
    <property type="match status" value="1"/>
</dbReference>
<dbReference type="KEGG" id="dru:Desru_0031"/>
<dbReference type="STRING" id="696281.Desru_0031"/>
<evidence type="ECO:0000313" key="4">
    <source>
        <dbReference type="EMBL" id="AEG58337.1"/>
    </source>
</evidence>
<dbReference type="SUPFAM" id="SSF46689">
    <property type="entry name" value="Homeodomain-like"/>
    <property type="match status" value="1"/>
</dbReference>
<proteinExistence type="predicted"/>
<evidence type="ECO:0000259" key="3">
    <source>
        <dbReference type="PROSITE" id="PS50977"/>
    </source>
</evidence>
<organism evidence="4 5">
    <name type="scientific">Desulforamulus ruminis (strain ATCC 23193 / DSM 2154 / NCIMB 8452 / DL)</name>
    <name type="common">Desulfotomaculum ruminis</name>
    <dbReference type="NCBI Taxonomy" id="696281"/>
    <lineage>
        <taxon>Bacteria</taxon>
        <taxon>Bacillati</taxon>
        <taxon>Bacillota</taxon>
        <taxon>Clostridia</taxon>
        <taxon>Eubacteriales</taxon>
        <taxon>Peptococcaceae</taxon>
        <taxon>Desulforamulus</taxon>
    </lineage>
</organism>
<reference evidence="4 5" key="2">
    <citation type="journal article" date="2012" name="Stand. Genomic Sci.">
        <title>Complete genome sequence of the sulfate-reducing firmicute Desulfotomaculum ruminis type strain (DL(T)).</title>
        <authorList>
            <person name="Spring S."/>
            <person name="Visser M."/>
            <person name="Lu M."/>
            <person name="Copeland A."/>
            <person name="Lapidus A."/>
            <person name="Lucas S."/>
            <person name="Cheng J.F."/>
            <person name="Han C."/>
            <person name="Tapia R."/>
            <person name="Goodwin L.A."/>
            <person name="Pitluck S."/>
            <person name="Ivanova N."/>
            <person name="Land M."/>
            <person name="Hauser L."/>
            <person name="Larimer F."/>
            <person name="Rohde M."/>
            <person name="Goker M."/>
            <person name="Detter J.C."/>
            <person name="Kyrpides N.C."/>
            <person name="Woyke T."/>
            <person name="Schaap P.J."/>
            <person name="Plugge C.M."/>
            <person name="Muyzer G."/>
            <person name="Kuever J."/>
            <person name="Pereira I.A."/>
            <person name="Parshina S.N."/>
            <person name="Bernier-Latmani R."/>
            <person name="Stams A.J."/>
            <person name="Klenk H.P."/>
        </authorList>
    </citation>
    <scope>NUCLEOTIDE SEQUENCE [LARGE SCALE GENOMIC DNA]</scope>
    <source>
        <strain evidence="5">ATCC 23193 / DSM 2154 / NCIB 8452 / DL</strain>
    </source>
</reference>
<sequence length="208" mass="24351">MKLLNLEPGRQQTIINAALKEFALKGFDDASTNAIARESGVSKGLLFHYINTKKELFLYLCDYSLEILKTEVVDVANMLESDILERCRQITLLKMEIMHKHPYVFDFFWVIVFTDSEAVKAELDQRKQNFLAINSLKLYQNLDESRFREGIDAKKANRLIIWAVEGYEKEMYKEIKGMPLTQIPYDQYLADFDTYLDILRKSFYSKST</sequence>
<gene>
    <name evidence="4" type="ordered locus">Desru_0031</name>
</gene>
<evidence type="ECO:0000313" key="5">
    <source>
        <dbReference type="Proteomes" id="UP000009234"/>
    </source>
</evidence>
<dbReference type="eggNOG" id="COG1309">
    <property type="taxonomic scope" value="Bacteria"/>
</dbReference>
<dbReference type="InterPro" id="IPR036271">
    <property type="entry name" value="Tet_transcr_reg_TetR-rel_C_sf"/>
</dbReference>
<dbReference type="PRINTS" id="PR00455">
    <property type="entry name" value="HTHTETR"/>
</dbReference>
<evidence type="ECO:0000256" key="1">
    <source>
        <dbReference type="ARBA" id="ARBA00023125"/>
    </source>
</evidence>
<dbReference type="InterPro" id="IPR001647">
    <property type="entry name" value="HTH_TetR"/>
</dbReference>
<dbReference type="GO" id="GO:0003700">
    <property type="term" value="F:DNA-binding transcription factor activity"/>
    <property type="evidence" value="ECO:0007669"/>
    <property type="project" value="TreeGrafter"/>
</dbReference>
<dbReference type="HOGENOM" id="CLU_069356_45_0_9"/>
<name>F6DL28_DESRL</name>
<reference evidence="5" key="1">
    <citation type="submission" date="2011-05" db="EMBL/GenBank/DDBJ databases">
        <title>Complete sequence of Desulfotomaculum ruminis DSM 2154.</title>
        <authorList>
            <person name="Lucas S."/>
            <person name="Copeland A."/>
            <person name="Lapidus A."/>
            <person name="Cheng J.-F."/>
            <person name="Goodwin L."/>
            <person name="Pitluck S."/>
            <person name="Lu M."/>
            <person name="Detter J.C."/>
            <person name="Han C."/>
            <person name="Tapia R."/>
            <person name="Land M."/>
            <person name="Hauser L."/>
            <person name="Kyrpides N."/>
            <person name="Ivanova N."/>
            <person name="Mikhailova N."/>
            <person name="Pagani I."/>
            <person name="Stams A.J.M."/>
            <person name="Plugge C.M."/>
            <person name="Muyzer G."/>
            <person name="Kuever J."/>
            <person name="Parshina S.N."/>
            <person name="Ivanova A.E."/>
            <person name="Nazina T.N."/>
            <person name="Brambilla E."/>
            <person name="Spring S."/>
            <person name="Klenk H.-P."/>
            <person name="Woyke T."/>
        </authorList>
    </citation>
    <scope>NUCLEOTIDE SEQUENCE [LARGE SCALE GENOMIC DNA]</scope>
    <source>
        <strain evidence="5">ATCC 23193 / DSM 2154 / NCIB 8452 / DL</strain>
    </source>
</reference>
<dbReference type="Proteomes" id="UP000009234">
    <property type="component" value="Chromosome"/>
</dbReference>
<dbReference type="InterPro" id="IPR050109">
    <property type="entry name" value="HTH-type_TetR-like_transc_reg"/>
</dbReference>
<feature type="DNA-binding region" description="H-T-H motif" evidence="2">
    <location>
        <begin position="31"/>
        <end position="50"/>
    </location>
</feature>
<keyword evidence="1 2" id="KW-0238">DNA-binding</keyword>
<dbReference type="EMBL" id="CP002780">
    <property type="protein sequence ID" value="AEG58337.1"/>
    <property type="molecule type" value="Genomic_DNA"/>
</dbReference>
<accession>F6DL28</accession>
<dbReference type="InterPro" id="IPR009057">
    <property type="entry name" value="Homeodomain-like_sf"/>
</dbReference>
<protein>
    <submittedName>
        <fullName evidence="4">Regulatory protein TetR</fullName>
    </submittedName>
</protein>